<organism evidence="3 4">
    <name type="scientific">Flaviflexus salsibiostraticola</name>
    <dbReference type="NCBI Taxonomy" id="1282737"/>
    <lineage>
        <taxon>Bacteria</taxon>
        <taxon>Bacillati</taxon>
        <taxon>Actinomycetota</taxon>
        <taxon>Actinomycetes</taxon>
        <taxon>Actinomycetales</taxon>
        <taxon>Actinomycetaceae</taxon>
        <taxon>Flaviflexus</taxon>
    </lineage>
</organism>
<dbReference type="AlphaFoldDB" id="A0A3S8ZAS4"/>
<keyword evidence="4" id="KW-1185">Reference proteome</keyword>
<dbReference type="EMBL" id="CP034438">
    <property type="protein sequence ID" value="AZN30588.1"/>
    <property type="molecule type" value="Genomic_DNA"/>
</dbReference>
<dbReference type="OrthoDB" id="9774199at2"/>
<gene>
    <name evidence="3" type="ORF">EJO69_09970</name>
</gene>
<sequence length="571" mass="62230">MRVAVVGATGNAGTSVLRALKKKDEVDSILGIARRMPDMDAEPYVGCEWESIDVGAAIHEEDALDRLREAFQGVDTVIHLAWLIQPNDERDLLRRVNVHGTAHVAQAAVEAGVKHLIVASSVAAYSPDSEQAVRDEEWPTEGIQTSHYSVDKAAQERVLDDFSAAYPNITVTRIRPALIFQAPAASEIQRYFLGTHVPVQALDKMTPPVLPLPKGLSGVQAVHADDIGEAYALAAVKRAGGAFNICADDILTPQDLADIVGQGRYVHLPAGLVRAAIAGSHKTNMVAMDAGWIDMALSVPMMDNSRAKTELGWHPTHSAADALRELIAAMIKGEGGDSVPLRPRDRDYSTVPGMRTTVGEGASEETPSGDEDVSLRGDAPQGEFGRGASGISDRVTKDLIELYLSDHLTGATAGTERIERMEKDFVDTPVYPQISQVADKIRRERALLQQIIHDLGFKQKPYRQAAAWVGEHVGRLKLNNRVLSRSPMTLVLEAELMRSAVVGKLGGWQVLHDNAEDLGLDPNIFASLEEDVWEQVRALDEVHEYARGRAFRDDVPTFSPEGSEGDERHEE</sequence>
<proteinExistence type="predicted"/>
<dbReference type="RefSeq" id="WP_126041456.1">
    <property type="nucleotide sequence ID" value="NZ_CP034438.1"/>
</dbReference>
<dbReference type="InterPro" id="IPR001509">
    <property type="entry name" value="Epimerase_deHydtase"/>
</dbReference>
<protein>
    <submittedName>
        <fullName evidence="3">NAD-dependent epimerase/dehydratase family protein</fullName>
    </submittedName>
</protein>
<evidence type="ECO:0000313" key="3">
    <source>
        <dbReference type="EMBL" id="AZN30588.1"/>
    </source>
</evidence>
<dbReference type="SUPFAM" id="SSF51735">
    <property type="entry name" value="NAD(P)-binding Rossmann-fold domains"/>
    <property type="match status" value="1"/>
</dbReference>
<dbReference type="Proteomes" id="UP000270021">
    <property type="component" value="Chromosome"/>
</dbReference>
<dbReference type="InterPro" id="IPR050177">
    <property type="entry name" value="Lipid_A_modif_metabolic_enz"/>
</dbReference>
<dbReference type="KEGG" id="fsl:EJO69_09970"/>
<name>A0A3S8ZAS4_9ACTO</name>
<evidence type="ECO:0000259" key="2">
    <source>
        <dbReference type="Pfam" id="PF01370"/>
    </source>
</evidence>
<dbReference type="InterPro" id="IPR036291">
    <property type="entry name" value="NAD(P)-bd_dom_sf"/>
</dbReference>
<dbReference type="PANTHER" id="PTHR43245">
    <property type="entry name" value="BIFUNCTIONAL POLYMYXIN RESISTANCE PROTEIN ARNA"/>
    <property type="match status" value="1"/>
</dbReference>
<accession>A0A3S8ZAS4</accession>
<reference evidence="3 4" key="1">
    <citation type="submission" date="2018-12" db="EMBL/GenBank/DDBJ databases">
        <title>Complete genome sequence of Flaviflexus salsibiostraticola KCTC 33148.</title>
        <authorList>
            <person name="Bae J.-W."/>
        </authorList>
    </citation>
    <scope>NUCLEOTIDE SEQUENCE [LARGE SCALE GENOMIC DNA]</scope>
    <source>
        <strain evidence="3 4">KCTC 33148</strain>
    </source>
</reference>
<feature type="region of interest" description="Disordered" evidence="1">
    <location>
        <begin position="338"/>
        <end position="390"/>
    </location>
</feature>
<feature type="domain" description="NAD-dependent epimerase/dehydratase" evidence="2">
    <location>
        <begin position="3"/>
        <end position="246"/>
    </location>
</feature>
<dbReference type="Gene3D" id="3.40.50.720">
    <property type="entry name" value="NAD(P)-binding Rossmann-like Domain"/>
    <property type="match status" value="1"/>
</dbReference>
<dbReference type="Pfam" id="PF01370">
    <property type="entry name" value="Epimerase"/>
    <property type="match status" value="1"/>
</dbReference>
<evidence type="ECO:0000256" key="1">
    <source>
        <dbReference type="SAM" id="MobiDB-lite"/>
    </source>
</evidence>
<evidence type="ECO:0000313" key="4">
    <source>
        <dbReference type="Proteomes" id="UP000270021"/>
    </source>
</evidence>